<feature type="compositionally biased region" description="Basic and acidic residues" evidence="1">
    <location>
        <begin position="225"/>
        <end position="241"/>
    </location>
</feature>
<keyword evidence="2" id="KW-1133">Transmembrane helix</keyword>
<feature type="compositionally biased region" description="Basic and acidic residues" evidence="1">
    <location>
        <begin position="286"/>
        <end position="299"/>
    </location>
</feature>
<evidence type="ECO:0000313" key="3">
    <source>
        <dbReference type="EMBL" id="KXX75287.1"/>
    </source>
</evidence>
<dbReference type="AlphaFoldDB" id="A0A175VUT5"/>
<evidence type="ECO:0000256" key="2">
    <source>
        <dbReference type="SAM" id="Phobius"/>
    </source>
</evidence>
<reference evidence="3 4" key="1">
    <citation type="journal article" date="2016" name="Genome Announc.">
        <title>Genome Sequence of Madurella mycetomatis mm55, Isolated from a Human Mycetoma Case in Sudan.</title>
        <authorList>
            <person name="Smit S."/>
            <person name="Derks M.F."/>
            <person name="Bervoets S."/>
            <person name="Fahal A."/>
            <person name="van Leeuwen W."/>
            <person name="van Belkum A."/>
            <person name="van de Sande W.W."/>
        </authorList>
    </citation>
    <scope>NUCLEOTIDE SEQUENCE [LARGE SCALE GENOMIC DNA]</scope>
    <source>
        <strain evidence="4">mm55</strain>
    </source>
</reference>
<comment type="caution">
    <text evidence="3">The sequence shown here is derived from an EMBL/GenBank/DDBJ whole genome shotgun (WGS) entry which is preliminary data.</text>
</comment>
<dbReference type="EMBL" id="LCTW02000281">
    <property type="protein sequence ID" value="KXX75287.1"/>
    <property type="molecule type" value="Genomic_DNA"/>
</dbReference>
<proteinExistence type="predicted"/>
<dbReference type="VEuPathDB" id="FungiDB:MMYC01_207974"/>
<keyword evidence="4" id="KW-1185">Reference proteome</keyword>
<accession>A0A175VUT5</accession>
<name>A0A175VUT5_9PEZI</name>
<sequence>MASLWPHILQRNADSGVHPNLTAGAIAGISCGAAALFLGAVGLFIIYWHRLRDYDREENFYECKFGQGEPPGSISRTLTYTMDYKMGRHQEDDPGSSSAYSPEKPAYPFSPLSTCGSASAMPTHPAYIPRAVVRGTTTSSTRSIASPTPPLSQLPSPGMAVISASSKSRSDGAAIRKASFPPPYSGPGPQLQGSKPLHGRENTTISGPLAFPEYYQAPQPPLPTNRDRDRERLGGGEHEDGGGETNRQPFRNRVFSWEGEQQGQAKPARGKKKYKESRQSPGGNRHYAEIEIGRGSDIW</sequence>
<protein>
    <submittedName>
        <fullName evidence="3">Uncharacterized protein</fullName>
    </submittedName>
</protein>
<dbReference type="STRING" id="100816.A0A175VUT5"/>
<evidence type="ECO:0000256" key="1">
    <source>
        <dbReference type="SAM" id="MobiDB-lite"/>
    </source>
</evidence>
<dbReference type="OrthoDB" id="5426678at2759"/>
<evidence type="ECO:0000313" key="4">
    <source>
        <dbReference type="Proteomes" id="UP000078237"/>
    </source>
</evidence>
<organism evidence="3 4">
    <name type="scientific">Madurella mycetomatis</name>
    <dbReference type="NCBI Taxonomy" id="100816"/>
    <lineage>
        <taxon>Eukaryota</taxon>
        <taxon>Fungi</taxon>
        <taxon>Dikarya</taxon>
        <taxon>Ascomycota</taxon>
        <taxon>Pezizomycotina</taxon>
        <taxon>Sordariomycetes</taxon>
        <taxon>Sordariomycetidae</taxon>
        <taxon>Sordariales</taxon>
        <taxon>Sordariales incertae sedis</taxon>
        <taxon>Madurella</taxon>
    </lineage>
</organism>
<gene>
    <name evidence="3" type="ORF">MMYC01_207974</name>
</gene>
<feature type="transmembrane region" description="Helical" evidence="2">
    <location>
        <begin position="25"/>
        <end position="48"/>
    </location>
</feature>
<feature type="region of interest" description="Disordered" evidence="1">
    <location>
        <begin position="138"/>
        <end position="299"/>
    </location>
</feature>
<dbReference type="Proteomes" id="UP000078237">
    <property type="component" value="Unassembled WGS sequence"/>
</dbReference>
<keyword evidence="2" id="KW-0472">Membrane</keyword>
<keyword evidence="2" id="KW-0812">Transmembrane</keyword>